<keyword evidence="7" id="KW-0653">Protein transport</keyword>
<dbReference type="InterPro" id="IPR036322">
    <property type="entry name" value="WD40_repeat_dom_sf"/>
</dbReference>
<evidence type="ECO:0000256" key="1">
    <source>
        <dbReference type="ARBA" id="ARBA00004492"/>
    </source>
</evidence>
<feature type="compositionally biased region" description="Polar residues" evidence="11">
    <location>
        <begin position="1164"/>
        <end position="1181"/>
    </location>
</feature>
<dbReference type="AlphaFoldDB" id="A0AA85K234"/>
<evidence type="ECO:0000256" key="8">
    <source>
        <dbReference type="ARBA" id="ARBA00023136"/>
    </source>
</evidence>
<dbReference type="CDD" id="cd16688">
    <property type="entry name" value="RING-H2_Vps11"/>
    <property type="match status" value="1"/>
</dbReference>
<evidence type="ECO:0000313" key="14">
    <source>
        <dbReference type="WBParaSite" id="TREG1_56080.2"/>
    </source>
</evidence>
<accession>A0AA85K234</accession>
<dbReference type="WBParaSite" id="TREG1_56080.2">
    <property type="protein sequence ID" value="TREG1_56080.2"/>
    <property type="gene ID" value="TREG1_56080"/>
</dbReference>
<name>A0AA85K234_TRIRE</name>
<dbReference type="GO" id="GO:0030674">
    <property type="term" value="F:protein-macromolecule adaptor activity"/>
    <property type="evidence" value="ECO:0007669"/>
    <property type="project" value="TreeGrafter"/>
</dbReference>
<dbReference type="Pfam" id="PF23356">
    <property type="entry name" value="TPR_PEP5_VPS11"/>
    <property type="match status" value="1"/>
</dbReference>
<reference evidence="14" key="2">
    <citation type="submission" date="2023-11" db="UniProtKB">
        <authorList>
            <consortium name="WormBaseParasite"/>
        </authorList>
    </citation>
    <scope>IDENTIFICATION</scope>
</reference>
<reference evidence="13" key="1">
    <citation type="submission" date="2022-06" db="EMBL/GenBank/DDBJ databases">
        <authorList>
            <person name="Berger JAMES D."/>
            <person name="Berger JAMES D."/>
        </authorList>
    </citation>
    <scope>NUCLEOTIDE SEQUENCE [LARGE SCALE GENOMIC DNA]</scope>
</reference>
<dbReference type="InterPro" id="IPR015943">
    <property type="entry name" value="WD40/YVTN_repeat-like_dom_sf"/>
</dbReference>
<evidence type="ECO:0000256" key="6">
    <source>
        <dbReference type="ARBA" id="ARBA00022833"/>
    </source>
</evidence>
<dbReference type="SUPFAM" id="SSF50978">
    <property type="entry name" value="WD40 repeat-like"/>
    <property type="match status" value="1"/>
</dbReference>
<organism evidence="13 14">
    <name type="scientific">Trichobilharzia regenti</name>
    <name type="common">Nasal bird schistosome</name>
    <dbReference type="NCBI Taxonomy" id="157069"/>
    <lineage>
        <taxon>Eukaryota</taxon>
        <taxon>Metazoa</taxon>
        <taxon>Spiralia</taxon>
        <taxon>Lophotrochozoa</taxon>
        <taxon>Platyhelminthes</taxon>
        <taxon>Trematoda</taxon>
        <taxon>Digenea</taxon>
        <taxon>Strigeidida</taxon>
        <taxon>Schistosomatoidea</taxon>
        <taxon>Schistosomatidae</taxon>
        <taxon>Trichobilharzia</taxon>
    </lineage>
</organism>
<keyword evidence="4" id="KW-0479">Metal-binding</keyword>
<evidence type="ECO:0000256" key="5">
    <source>
        <dbReference type="ARBA" id="ARBA00022771"/>
    </source>
</evidence>
<feature type="region of interest" description="Disordered" evidence="11">
    <location>
        <begin position="975"/>
        <end position="1005"/>
    </location>
</feature>
<dbReference type="GO" id="GO:0007033">
    <property type="term" value="P:vacuole organization"/>
    <property type="evidence" value="ECO:0007669"/>
    <property type="project" value="TreeGrafter"/>
</dbReference>
<feature type="repeat" description="CHCR" evidence="10">
    <location>
        <begin position="480"/>
        <end position="632"/>
    </location>
</feature>
<dbReference type="PIRSF" id="PIRSF007860">
    <property type="entry name" value="VPS11"/>
    <property type="match status" value="1"/>
</dbReference>
<dbReference type="GO" id="GO:0007032">
    <property type="term" value="P:endosome organization"/>
    <property type="evidence" value="ECO:0007669"/>
    <property type="project" value="TreeGrafter"/>
</dbReference>
<evidence type="ECO:0000256" key="10">
    <source>
        <dbReference type="PROSITE-ProRule" id="PRU01006"/>
    </source>
</evidence>
<dbReference type="InterPro" id="IPR057307">
    <property type="entry name" value="PEP5_VPS11_N"/>
</dbReference>
<evidence type="ECO:0000256" key="7">
    <source>
        <dbReference type="ARBA" id="ARBA00022927"/>
    </source>
</evidence>
<evidence type="ECO:0000256" key="2">
    <source>
        <dbReference type="ARBA" id="ARBA00007070"/>
    </source>
</evidence>
<evidence type="ECO:0000313" key="13">
    <source>
        <dbReference type="Proteomes" id="UP000050795"/>
    </source>
</evidence>
<comment type="similarity">
    <text evidence="2">Belongs to the VPS11 family.</text>
</comment>
<dbReference type="InterPro" id="IPR057308">
    <property type="entry name" value="CHCR_PEP5_VPS11"/>
</dbReference>
<dbReference type="InterPro" id="IPR013083">
    <property type="entry name" value="Znf_RING/FYVE/PHD"/>
</dbReference>
<keyword evidence="6" id="KW-0862">Zinc</keyword>
<evidence type="ECO:0000256" key="3">
    <source>
        <dbReference type="ARBA" id="ARBA00022448"/>
    </source>
</evidence>
<comment type="subcellular location">
    <subcellularLocation>
        <location evidence="1">Late endosome membrane</location>
        <topology evidence="1">Peripheral membrane protein</topology>
        <orientation evidence="1">Cytoplasmic side</orientation>
    </subcellularLocation>
</comment>
<dbReference type="SUPFAM" id="SSF57850">
    <property type="entry name" value="RING/U-box"/>
    <property type="match status" value="1"/>
</dbReference>
<dbReference type="GO" id="GO:0006886">
    <property type="term" value="P:intracellular protein transport"/>
    <property type="evidence" value="ECO:0007669"/>
    <property type="project" value="UniProtKB-UniRule"/>
</dbReference>
<dbReference type="InterPro" id="IPR016528">
    <property type="entry name" value="VPS11"/>
</dbReference>
<dbReference type="PROSITE" id="PS50236">
    <property type="entry name" value="CHCR"/>
    <property type="match status" value="1"/>
</dbReference>
<dbReference type="GO" id="GO:0048284">
    <property type="term" value="P:organelle fusion"/>
    <property type="evidence" value="ECO:0007669"/>
    <property type="project" value="TreeGrafter"/>
</dbReference>
<dbReference type="Pfam" id="PF23341">
    <property type="entry name" value="PEP5_VPS11_N"/>
    <property type="match status" value="1"/>
</dbReference>
<dbReference type="InterPro" id="IPR001841">
    <property type="entry name" value="Znf_RING"/>
</dbReference>
<dbReference type="PROSITE" id="PS50089">
    <property type="entry name" value="ZF_RING_2"/>
    <property type="match status" value="1"/>
</dbReference>
<keyword evidence="13" id="KW-1185">Reference proteome</keyword>
<dbReference type="GO" id="GO:0008270">
    <property type="term" value="F:zinc ion binding"/>
    <property type="evidence" value="ECO:0007669"/>
    <property type="project" value="UniProtKB-KW"/>
</dbReference>
<sequence>MAYSRRLLLFDEKEISLLDGGNQSSKLQAIDTNCSTYGRGYLWFGDSYGVVHRVDRNLQLTSFQAHENCVHLIHQMKEHEILLTIGGDNTKEVNLKVWNLTKWTNKMTPFCSRITSVTPPGLTLSLVTCLAVDEGLHYLVLGHASGLIQLFKGDITRERQCKRSILYEFLCPVTGLGLYVPDHLNHRQQYKKNYANTASTSDASQCQDPIVFAASEQSLMSFVLGQKEKIKCKTVLDRFGARPHCTTMLLTDDVTGTSPQFAVACSDAVYFYNWDGRGPCLAVDGEKIALETYKNYLIILKNTGKSLVNSYNPLLNLTHNNKEIGKSSSSSSSMAATSTGAALSPPLPSSQSFNYITSGSLIIQDYNNKFVAGEFHFTYFKALFIEWNGIYLLCGNEFSNQFDETLNTGDSVALNAKLICLTEKDTQTKLDMLFSKKNFNLAIEIAKSQHFDNSELAHIFWRYADHLYRQKDYDAAIREYIKTIGKLEASFVIQRFLEGSHIIQLTSYLEALKDQNLATSDHLILLLNCYCRLQAEDKIEQFVKTPNSTVLDITSALHALKQSKYINAAVKLAENTGRYIDCIGLLIEDLHDGKSALKMIDKLDFDEALQSISEYGHQLITHCPVETIQLLDKLCAHPDVCKGSKHASRINVQHFLKVFVNNPKGLMKFLDRYINTAASSKLVTGVVDTFLELILYEANRLKVNNSSIEESNELFKMAMKLLSNIELNYDEKKALVLCHQREFYDGCIYLWEKQKLYDQLILHYIARNMHNEILTVCEKYGNQMPKLWLTALAYYAHKPEHADILKRVLDQVDRLNLASPLVVLQLLCDTDAEHCCNVGTVREYFLRHLEAGSNQINTMRNEVDRLRKETMRNREVVRKLNDQVKIFQQQKCVLCHQSLEPPSIHFLCDHSYHKVCFDNYAYGDQQCPQCAPRNKKLLAEMNNALPINKSFANNDTDSCDQLIIQLKNALNMVKEVSSSESKVGRGNPPSSTDDSNNTGRNINSSIHSPLLSKALSNVLMHGPLSNQNKPVGSQIVKHDDSENDITFSEKQSTGSLKMSNSYQSPTLPKRVQPSQAAPVSTGGTKDSKSANSSQVSSINPFPPEPSISTGYFSSNDPVQSNLSVNRSLNPFDELCDNDGDDNESVTSGNKPESSDAGFHESLDQHQQTQSKSQSLNPFDWD</sequence>
<feature type="domain" description="RING-type" evidence="12">
    <location>
        <begin position="892"/>
        <end position="930"/>
    </location>
</feature>
<evidence type="ECO:0000256" key="9">
    <source>
        <dbReference type="PROSITE-ProRule" id="PRU00175"/>
    </source>
</evidence>
<dbReference type="Gene3D" id="3.30.40.10">
    <property type="entry name" value="Zinc/RING finger domain, C3HC4 (zinc finger)"/>
    <property type="match status" value="1"/>
</dbReference>
<keyword evidence="3" id="KW-0813">Transport</keyword>
<evidence type="ECO:0000256" key="11">
    <source>
        <dbReference type="SAM" id="MobiDB-lite"/>
    </source>
</evidence>
<proteinExistence type="inferred from homology"/>
<feature type="compositionally biased region" description="Polar residues" evidence="11">
    <location>
        <begin position="988"/>
        <end position="1005"/>
    </location>
</feature>
<dbReference type="Gene3D" id="2.130.10.10">
    <property type="entry name" value="YVTN repeat-like/Quinoprotein amine dehydrogenase"/>
    <property type="match status" value="1"/>
</dbReference>
<dbReference type="GO" id="GO:0031902">
    <property type="term" value="C:late endosome membrane"/>
    <property type="evidence" value="ECO:0007669"/>
    <property type="project" value="UniProtKB-SubCell"/>
</dbReference>
<feature type="compositionally biased region" description="Polar residues" evidence="11">
    <location>
        <begin position="1047"/>
        <end position="1099"/>
    </location>
</feature>
<keyword evidence="5 9" id="KW-0863">Zinc-finger</keyword>
<dbReference type="GO" id="GO:0030897">
    <property type="term" value="C:HOPS complex"/>
    <property type="evidence" value="ECO:0007669"/>
    <property type="project" value="TreeGrafter"/>
</dbReference>
<keyword evidence="8" id="KW-0472">Membrane</keyword>
<dbReference type="PANTHER" id="PTHR23323">
    <property type="entry name" value="VACUOLAR PROTEIN SORTING-ASSOCIATED PROTEIN"/>
    <property type="match status" value="1"/>
</dbReference>
<evidence type="ECO:0000256" key="4">
    <source>
        <dbReference type="ARBA" id="ARBA00022723"/>
    </source>
</evidence>
<feature type="compositionally biased region" description="Polar residues" evidence="11">
    <location>
        <begin position="1106"/>
        <end position="1128"/>
    </location>
</feature>
<dbReference type="GO" id="GO:0006904">
    <property type="term" value="P:vesicle docking involved in exocytosis"/>
    <property type="evidence" value="ECO:0007669"/>
    <property type="project" value="TreeGrafter"/>
</dbReference>
<dbReference type="Proteomes" id="UP000050795">
    <property type="component" value="Unassembled WGS sequence"/>
</dbReference>
<evidence type="ECO:0000259" key="12">
    <source>
        <dbReference type="PROSITE" id="PS50089"/>
    </source>
</evidence>
<protein>
    <recommendedName>
        <fullName evidence="12">RING-type domain-containing protein</fullName>
    </recommendedName>
</protein>
<dbReference type="PANTHER" id="PTHR23323:SF24">
    <property type="entry name" value="VACUOLAR PROTEIN SORTING-ASSOCIATED PROTEIN 11 HOMOLOG"/>
    <property type="match status" value="1"/>
</dbReference>
<feature type="region of interest" description="Disordered" evidence="11">
    <location>
        <begin position="1047"/>
        <end position="1181"/>
    </location>
</feature>
<dbReference type="InterPro" id="IPR000547">
    <property type="entry name" value="Clathrin_H-chain/VPS_repeat"/>
</dbReference>
<feature type="compositionally biased region" description="Acidic residues" evidence="11">
    <location>
        <begin position="1133"/>
        <end position="1143"/>
    </location>
</feature>